<feature type="region of interest" description="Disordered" evidence="1">
    <location>
        <begin position="36"/>
        <end position="72"/>
    </location>
</feature>
<dbReference type="Gene3D" id="3.90.190.10">
    <property type="entry name" value="Protein tyrosine phosphatase superfamily"/>
    <property type="match status" value="1"/>
</dbReference>
<dbReference type="PROSITE" id="PS50056">
    <property type="entry name" value="TYR_PHOSPHATASE_2"/>
    <property type="match status" value="1"/>
</dbReference>
<feature type="compositionally biased region" description="Basic residues" evidence="1">
    <location>
        <begin position="40"/>
        <end position="63"/>
    </location>
</feature>
<sequence length="330" mass="36129">MNKRVSTLLSALLLATTLGWQQPLVNVAAATHAQTTQKAKTAKSGKHAKAKKSSKAKTSKAKTVKQPASASKHIKLAGASNARDLGGYVNKNGQKIKAHRLIRSNTLSKLTKADTKKLVKTYHVKTDVDLRTLVEQKKSPDVKIKGVKLVKANVFKNFGAAPDFSKKNAGVKMMEKSYHDAVTTAQGRKAYKMLFHELLKNPKNKSVLWHCSAGKDRAGMGTVLVLSALNFDKKTIANDYLKSNKYLVQTNKENLATQEAGWTKGGKTLTPIVVSNFKAQNGVQMAYLNTFYKAIDKNYGSMNGFLHKGLGLSNTQLKQLQANYLTPAKK</sequence>
<evidence type="ECO:0000313" key="5">
    <source>
        <dbReference type="Proteomes" id="UP000051835"/>
    </source>
</evidence>
<dbReference type="InterPro" id="IPR000387">
    <property type="entry name" value="Tyr_Pase_dom"/>
</dbReference>
<feature type="domain" description="Tyrosine specific protein phosphatases" evidence="3">
    <location>
        <begin position="193"/>
        <end position="255"/>
    </location>
</feature>
<keyword evidence="2" id="KW-0732">Signal</keyword>
<feature type="chain" id="PRO_5039338877" evidence="2">
    <location>
        <begin position="22"/>
        <end position="330"/>
    </location>
</feature>
<evidence type="ECO:0000256" key="1">
    <source>
        <dbReference type="SAM" id="MobiDB-lite"/>
    </source>
</evidence>
<protein>
    <submittedName>
        <fullName evidence="4">Protein tyrosine serine phosphatase</fullName>
    </submittedName>
</protein>
<dbReference type="Proteomes" id="UP000051835">
    <property type="component" value="Unassembled WGS sequence"/>
</dbReference>
<evidence type="ECO:0000259" key="3">
    <source>
        <dbReference type="PROSITE" id="PS50056"/>
    </source>
</evidence>
<organism evidence="4 5">
    <name type="scientific">Levilactobacillus spicheri DSM 15429</name>
    <dbReference type="NCBI Taxonomy" id="1423805"/>
    <lineage>
        <taxon>Bacteria</taxon>
        <taxon>Bacillati</taxon>
        <taxon>Bacillota</taxon>
        <taxon>Bacilli</taxon>
        <taxon>Lactobacillales</taxon>
        <taxon>Lactobacillaceae</taxon>
        <taxon>Levilactobacillus</taxon>
    </lineage>
</organism>
<dbReference type="InterPro" id="IPR026893">
    <property type="entry name" value="Tyr/Ser_Pase_IphP-type"/>
</dbReference>
<dbReference type="GO" id="GO:0004721">
    <property type="term" value="F:phosphoprotein phosphatase activity"/>
    <property type="evidence" value="ECO:0007669"/>
    <property type="project" value="InterPro"/>
</dbReference>
<gene>
    <name evidence="4" type="ORF">FD37_GL001835</name>
</gene>
<reference evidence="4 5" key="1">
    <citation type="journal article" date="2015" name="Genome Announc.">
        <title>Expanding the biotechnology potential of lactobacilli through comparative genomics of 213 strains and associated genera.</title>
        <authorList>
            <person name="Sun Z."/>
            <person name="Harris H.M."/>
            <person name="McCann A."/>
            <person name="Guo C."/>
            <person name="Argimon S."/>
            <person name="Zhang W."/>
            <person name="Yang X."/>
            <person name="Jeffery I.B."/>
            <person name="Cooney J.C."/>
            <person name="Kagawa T.F."/>
            <person name="Liu W."/>
            <person name="Song Y."/>
            <person name="Salvetti E."/>
            <person name="Wrobel A."/>
            <person name="Rasinkangas P."/>
            <person name="Parkhill J."/>
            <person name="Rea M.C."/>
            <person name="O'Sullivan O."/>
            <person name="Ritari J."/>
            <person name="Douillard F.P."/>
            <person name="Paul Ross R."/>
            <person name="Yang R."/>
            <person name="Briner A.E."/>
            <person name="Felis G.E."/>
            <person name="de Vos W.M."/>
            <person name="Barrangou R."/>
            <person name="Klaenhammer T.R."/>
            <person name="Caufield P.W."/>
            <person name="Cui Y."/>
            <person name="Zhang H."/>
            <person name="O'Toole P.W."/>
        </authorList>
    </citation>
    <scope>NUCLEOTIDE SEQUENCE [LARGE SCALE GENOMIC DNA]</scope>
    <source>
        <strain evidence="4 5">DSM 15429</strain>
    </source>
</reference>
<dbReference type="RefSeq" id="WP_056964563.1">
    <property type="nucleotide sequence ID" value="NZ_AZFC01000020.1"/>
</dbReference>
<name>A0A0R1R3Q2_9LACO</name>
<proteinExistence type="predicted"/>
<dbReference type="EMBL" id="AZFC01000020">
    <property type="protein sequence ID" value="KRL47915.1"/>
    <property type="molecule type" value="Genomic_DNA"/>
</dbReference>
<evidence type="ECO:0000256" key="2">
    <source>
        <dbReference type="SAM" id="SignalP"/>
    </source>
</evidence>
<accession>A0A0R1R3Q2</accession>
<dbReference type="Pfam" id="PF13350">
    <property type="entry name" value="Y_phosphatase3"/>
    <property type="match status" value="1"/>
</dbReference>
<dbReference type="SUPFAM" id="SSF52799">
    <property type="entry name" value="(Phosphotyrosine protein) phosphatases II"/>
    <property type="match status" value="1"/>
</dbReference>
<dbReference type="InterPro" id="IPR029021">
    <property type="entry name" value="Prot-tyrosine_phosphatase-like"/>
</dbReference>
<dbReference type="PATRIC" id="fig|1423805.4.peg.1883"/>
<dbReference type="AlphaFoldDB" id="A0A0R1R3Q2"/>
<feature type="signal peptide" evidence="2">
    <location>
        <begin position="1"/>
        <end position="21"/>
    </location>
</feature>
<comment type="caution">
    <text evidence="4">The sequence shown here is derived from an EMBL/GenBank/DDBJ whole genome shotgun (WGS) entry which is preliminary data.</text>
</comment>
<evidence type="ECO:0000313" key="4">
    <source>
        <dbReference type="EMBL" id="KRL47915.1"/>
    </source>
</evidence>